<keyword evidence="3" id="KW-1185">Reference proteome</keyword>
<feature type="transmembrane region" description="Helical" evidence="1">
    <location>
        <begin position="116"/>
        <end position="134"/>
    </location>
</feature>
<evidence type="ECO:0008006" key="4">
    <source>
        <dbReference type="Google" id="ProtNLM"/>
    </source>
</evidence>
<dbReference type="InterPro" id="IPR021493">
    <property type="entry name" value="DUF3147"/>
</dbReference>
<dbReference type="AlphaFoldDB" id="A0A4V1KRV5"/>
<feature type="transmembrane region" description="Helical" evidence="1">
    <location>
        <begin position="34"/>
        <end position="54"/>
    </location>
</feature>
<evidence type="ECO:0000313" key="2">
    <source>
        <dbReference type="EMBL" id="RXG26234.1"/>
    </source>
</evidence>
<feature type="transmembrane region" description="Helical" evidence="1">
    <location>
        <begin position="155"/>
        <end position="173"/>
    </location>
</feature>
<reference evidence="2 3" key="1">
    <citation type="submission" date="2018-07" db="EMBL/GenBank/DDBJ databases">
        <title>Leeuwenhoekiella genomics.</title>
        <authorList>
            <person name="Tahon G."/>
            <person name="Willems A."/>
        </authorList>
    </citation>
    <scope>NUCLEOTIDE SEQUENCE [LARGE SCALE GENOMIC DNA]</scope>
    <source>
        <strain evidence="2 3">LMG 29608</strain>
    </source>
</reference>
<feature type="transmembrane region" description="Helical" evidence="1">
    <location>
        <begin position="238"/>
        <end position="256"/>
    </location>
</feature>
<feature type="transmembrane region" description="Helical" evidence="1">
    <location>
        <begin position="6"/>
        <end position="27"/>
    </location>
</feature>
<evidence type="ECO:0000313" key="3">
    <source>
        <dbReference type="Proteomes" id="UP000289859"/>
    </source>
</evidence>
<organism evidence="2 3">
    <name type="scientific">Leeuwenhoekiella polynyae</name>
    <dbReference type="NCBI Taxonomy" id="1550906"/>
    <lineage>
        <taxon>Bacteria</taxon>
        <taxon>Pseudomonadati</taxon>
        <taxon>Bacteroidota</taxon>
        <taxon>Flavobacteriia</taxon>
        <taxon>Flavobacteriales</taxon>
        <taxon>Flavobacteriaceae</taxon>
        <taxon>Leeuwenhoekiella</taxon>
    </lineage>
</organism>
<dbReference type="Pfam" id="PF11345">
    <property type="entry name" value="DUF3147"/>
    <property type="match status" value="1"/>
</dbReference>
<feature type="transmembrane region" description="Helical" evidence="1">
    <location>
        <begin position="210"/>
        <end position="232"/>
    </location>
</feature>
<feature type="transmembrane region" description="Helical" evidence="1">
    <location>
        <begin position="90"/>
        <end position="110"/>
    </location>
</feature>
<dbReference type="EMBL" id="QOVK01000001">
    <property type="protein sequence ID" value="RXG26234.1"/>
    <property type="molecule type" value="Genomic_DNA"/>
</dbReference>
<comment type="caution">
    <text evidence="2">The sequence shown here is derived from an EMBL/GenBank/DDBJ whole genome shotgun (WGS) entry which is preliminary data.</text>
</comment>
<name>A0A4V1KRV5_9FLAO</name>
<dbReference type="Proteomes" id="UP000289859">
    <property type="component" value="Unassembled WGS sequence"/>
</dbReference>
<protein>
    <recommendedName>
        <fullName evidence="4">DUF3147 family protein</fullName>
    </recommendedName>
</protein>
<proteinExistence type="predicted"/>
<feature type="transmembrane region" description="Helical" evidence="1">
    <location>
        <begin position="179"/>
        <end position="198"/>
    </location>
</feature>
<keyword evidence="1" id="KW-1133">Transmembrane helix</keyword>
<keyword evidence="1" id="KW-0472">Membrane</keyword>
<evidence type="ECO:0000256" key="1">
    <source>
        <dbReference type="SAM" id="Phobius"/>
    </source>
</evidence>
<dbReference type="OrthoDB" id="7275411at2"/>
<dbReference type="RefSeq" id="WP_128763919.1">
    <property type="nucleotide sequence ID" value="NZ_JBHUOO010000004.1"/>
</dbReference>
<accession>A0A4V1KRV5</accession>
<feature type="transmembrane region" description="Helical" evidence="1">
    <location>
        <begin position="66"/>
        <end position="85"/>
    </location>
</feature>
<sequence length="265" mass="28600">MEQDFIIKILLSVIVGGIWVASSTIIVDKFGTKVGGLIAGLPSTVVVALFFIGLSQGVQKVLESTSVVPLAFAANGPFMLIYAALSKRGIWQAMGAAILVWFGISYLIILFDFNDFNWGLVICILVLIISAIIFEKTFRARSIAGQKTEYKKSQLLARALFAGVIIGSAVAASKFLNPLFGGILASFPAVFVSTLIILHNSRGAKVAIGLTKSLLISGFINVISYIMVIRFLYVSVGIYWGTLIGLSVSLVTAYLTHQFILKKLK</sequence>
<keyword evidence="1" id="KW-0812">Transmembrane</keyword>
<gene>
    <name evidence="2" type="ORF">DSM02_228</name>
</gene>